<name>A0AAE3E526_9FIRM</name>
<protein>
    <submittedName>
        <fullName evidence="5">BlaI/MecI/CopY family transcriptional regulator</fullName>
    </submittedName>
</protein>
<organism evidence="5 6">
    <name type="scientific">Anthropogastromicrobium aceti</name>
    <dbReference type="NCBI Taxonomy" id="2981768"/>
    <lineage>
        <taxon>Bacteria</taxon>
        <taxon>Bacillati</taxon>
        <taxon>Bacillota</taxon>
        <taxon>Clostridia</taxon>
        <taxon>Lachnospirales</taxon>
        <taxon>Lachnospiraceae</taxon>
        <taxon>Anthropogastromicrobium</taxon>
    </lineage>
</organism>
<dbReference type="InterPro" id="IPR005650">
    <property type="entry name" value="BlaI_family"/>
</dbReference>
<dbReference type="InterPro" id="IPR036388">
    <property type="entry name" value="WH-like_DNA-bd_sf"/>
</dbReference>
<reference evidence="5 6" key="1">
    <citation type="submission" date="2021-10" db="EMBL/GenBank/DDBJ databases">
        <title>Anaerobic single-cell dispensing facilitates the cultivation of human gut bacteria.</title>
        <authorList>
            <person name="Afrizal A."/>
        </authorList>
    </citation>
    <scope>NUCLEOTIDE SEQUENCE [LARGE SCALE GENOMIC DNA]</scope>
    <source>
        <strain evidence="5 6">CLA-AA-H224</strain>
    </source>
</reference>
<dbReference type="PIRSF" id="PIRSF019455">
    <property type="entry name" value="CopR_AtkY"/>
    <property type="match status" value="1"/>
</dbReference>
<keyword evidence="2" id="KW-0805">Transcription regulation</keyword>
<dbReference type="SUPFAM" id="SSF46785">
    <property type="entry name" value="Winged helix' DNA-binding domain"/>
    <property type="match status" value="1"/>
</dbReference>
<gene>
    <name evidence="5" type="ORF">LKD48_09985</name>
</gene>
<dbReference type="Gene3D" id="1.10.10.10">
    <property type="entry name" value="Winged helix-like DNA-binding domain superfamily/Winged helix DNA-binding domain"/>
    <property type="match status" value="1"/>
</dbReference>
<proteinExistence type="inferred from homology"/>
<evidence type="ECO:0000256" key="3">
    <source>
        <dbReference type="ARBA" id="ARBA00023125"/>
    </source>
</evidence>
<sequence length="112" mass="13093">MKDLSKTELLIMKCVWGSDRPVTATQIQQILLEKYQTELDRRSLGTLMYRLDQKGYVNVDVSTRVNLYTAKVKEEEARKKKGREILKLWYNGSLDQLVSDLYSAEDEDEEDN</sequence>
<dbReference type="EMBL" id="JAJEQN010000024">
    <property type="protein sequence ID" value="MCC2221960.1"/>
    <property type="molecule type" value="Genomic_DNA"/>
</dbReference>
<evidence type="ECO:0000256" key="2">
    <source>
        <dbReference type="ARBA" id="ARBA00023015"/>
    </source>
</evidence>
<comment type="similarity">
    <text evidence="1">Belongs to the BlaI transcriptional regulatory family.</text>
</comment>
<dbReference type="GO" id="GO:0045892">
    <property type="term" value="P:negative regulation of DNA-templated transcription"/>
    <property type="evidence" value="ECO:0007669"/>
    <property type="project" value="InterPro"/>
</dbReference>
<dbReference type="RefSeq" id="WP_308731931.1">
    <property type="nucleotide sequence ID" value="NZ_JAJEQN010000024.1"/>
</dbReference>
<evidence type="ECO:0000313" key="6">
    <source>
        <dbReference type="Proteomes" id="UP001198200"/>
    </source>
</evidence>
<keyword evidence="3" id="KW-0238">DNA-binding</keyword>
<dbReference type="Pfam" id="PF03965">
    <property type="entry name" value="Penicillinase_R"/>
    <property type="match status" value="1"/>
</dbReference>
<evidence type="ECO:0000256" key="1">
    <source>
        <dbReference type="ARBA" id="ARBA00011046"/>
    </source>
</evidence>
<dbReference type="GO" id="GO:0003677">
    <property type="term" value="F:DNA binding"/>
    <property type="evidence" value="ECO:0007669"/>
    <property type="project" value="UniProtKB-KW"/>
</dbReference>
<keyword evidence="4" id="KW-0804">Transcription</keyword>
<evidence type="ECO:0000256" key="4">
    <source>
        <dbReference type="ARBA" id="ARBA00023163"/>
    </source>
</evidence>
<dbReference type="InterPro" id="IPR036390">
    <property type="entry name" value="WH_DNA-bd_sf"/>
</dbReference>
<accession>A0AAE3E526</accession>
<comment type="caution">
    <text evidence="5">The sequence shown here is derived from an EMBL/GenBank/DDBJ whole genome shotgun (WGS) entry which is preliminary data.</text>
</comment>
<dbReference type="AlphaFoldDB" id="A0AAE3E526"/>
<keyword evidence="6" id="KW-1185">Reference proteome</keyword>
<evidence type="ECO:0000313" key="5">
    <source>
        <dbReference type="EMBL" id="MCC2221960.1"/>
    </source>
</evidence>
<dbReference type="Proteomes" id="UP001198200">
    <property type="component" value="Unassembled WGS sequence"/>
</dbReference>